<dbReference type="EMBL" id="CP144460">
    <property type="protein sequence ID" value="XBS39978.1"/>
    <property type="molecule type" value="Genomic_DNA"/>
</dbReference>
<reference evidence="2" key="1">
    <citation type="submission" date="2024-02" db="EMBL/GenBank/DDBJ databases">
        <title>Complete genome sequence of Xanthomonas sp. 10-10.</title>
        <authorList>
            <person name="Biessy A."/>
            <person name="Ciotola M."/>
            <person name="Cadieux M."/>
            <person name="Soufiane B."/>
            <person name="Laforest M."/>
            <person name="Filion M."/>
        </authorList>
    </citation>
    <scope>NUCLEOTIDE SEQUENCE</scope>
    <source>
        <strain evidence="2">10-10</strain>
    </source>
</reference>
<evidence type="ECO:0000256" key="1">
    <source>
        <dbReference type="SAM" id="MobiDB-lite"/>
    </source>
</evidence>
<organism evidence="2">
    <name type="scientific">Xanthomonas sp. 10-10</name>
    <dbReference type="NCBI Taxonomy" id="3115848"/>
    <lineage>
        <taxon>Bacteria</taxon>
        <taxon>Pseudomonadati</taxon>
        <taxon>Pseudomonadota</taxon>
        <taxon>Gammaproteobacteria</taxon>
        <taxon>Lysobacterales</taxon>
        <taxon>Lysobacteraceae</taxon>
        <taxon>Xanthomonas</taxon>
    </lineage>
</organism>
<dbReference type="AlphaFoldDB" id="A0AAU7PFV6"/>
<accession>A0AAU7PFV6</accession>
<evidence type="ECO:0000313" key="2">
    <source>
        <dbReference type="EMBL" id="XBS39978.1"/>
    </source>
</evidence>
<name>A0AAU7PFV6_9XANT</name>
<dbReference type="RefSeq" id="WP_349657636.1">
    <property type="nucleotide sequence ID" value="NZ_CP144460.1"/>
</dbReference>
<feature type="region of interest" description="Disordered" evidence="1">
    <location>
        <begin position="1"/>
        <end position="20"/>
    </location>
</feature>
<proteinExistence type="predicted"/>
<protein>
    <submittedName>
        <fullName evidence="2">Uncharacterized protein</fullName>
    </submittedName>
</protein>
<gene>
    <name evidence="2" type="ORF">VZ068_03550</name>
</gene>
<sequence>MNSGNQITARAVSVAPGSTGRSSIKVTVELTGNPDPRWQACFNFVVQGRDGFFMKARPVFDGGSFAGEVPAEQVDAFRQELPEVIVAANVLARAQANKDALRLRR</sequence>